<evidence type="ECO:0000256" key="9">
    <source>
        <dbReference type="ARBA" id="ARBA00038276"/>
    </source>
</evidence>
<evidence type="ECO:0000256" key="3">
    <source>
        <dbReference type="ARBA" id="ARBA00022679"/>
    </source>
</evidence>
<dbReference type="Pfam" id="PF01909">
    <property type="entry name" value="NTP_transf_2"/>
    <property type="match status" value="1"/>
</dbReference>
<keyword evidence="7" id="KW-0067">ATP-binding</keyword>
<dbReference type="AlphaFoldDB" id="A0A5C6RQ09"/>
<dbReference type="PANTHER" id="PTHR33571">
    <property type="entry name" value="SSL8005 PROTEIN"/>
    <property type="match status" value="1"/>
</dbReference>
<dbReference type="InterPro" id="IPR052038">
    <property type="entry name" value="Type-VII_TA_antitoxin"/>
</dbReference>
<dbReference type="GO" id="GO:0016779">
    <property type="term" value="F:nucleotidyltransferase activity"/>
    <property type="evidence" value="ECO:0007669"/>
    <property type="project" value="UniProtKB-KW"/>
</dbReference>
<keyword evidence="5" id="KW-0479">Metal-binding</keyword>
<dbReference type="Proteomes" id="UP000321580">
    <property type="component" value="Unassembled WGS sequence"/>
</dbReference>
<comment type="similarity">
    <text evidence="9">Belongs to the MntA antitoxin family.</text>
</comment>
<dbReference type="InterPro" id="IPR043519">
    <property type="entry name" value="NT_sf"/>
</dbReference>
<dbReference type="PANTHER" id="PTHR33571:SF12">
    <property type="entry name" value="BSL3053 PROTEIN"/>
    <property type="match status" value="1"/>
</dbReference>
<keyword evidence="8" id="KW-0460">Magnesium</keyword>
<name>A0A5C6RQ09_9BACT</name>
<dbReference type="SUPFAM" id="SSF81301">
    <property type="entry name" value="Nucleotidyltransferase"/>
    <property type="match status" value="1"/>
</dbReference>
<dbReference type="RefSeq" id="WP_147166916.1">
    <property type="nucleotide sequence ID" value="NZ_VOOR01000013.1"/>
</dbReference>
<evidence type="ECO:0000256" key="1">
    <source>
        <dbReference type="ARBA" id="ARBA00001946"/>
    </source>
</evidence>
<comment type="caution">
    <text evidence="11">The sequence shown here is derived from an EMBL/GenBank/DDBJ whole genome shotgun (WGS) entry which is preliminary data.</text>
</comment>
<evidence type="ECO:0000256" key="2">
    <source>
        <dbReference type="ARBA" id="ARBA00022649"/>
    </source>
</evidence>
<dbReference type="OrthoDB" id="798692at2"/>
<dbReference type="InterPro" id="IPR002934">
    <property type="entry name" value="Polymerase_NTP_transf_dom"/>
</dbReference>
<gene>
    <name evidence="11" type="ORF">FRY97_07925</name>
</gene>
<sequence length="97" mass="11071">MTEQSKTAIQAYFKEQPVLKAWLFGSHAAGTATEGSDIDLLVILDHSKPIGLHFVQMILDLEDLLQRKVDLVPEESLSPYIRPYVEAQKQLIYERED</sequence>
<keyword evidence="3 11" id="KW-0808">Transferase</keyword>
<dbReference type="GO" id="GO:0046872">
    <property type="term" value="F:metal ion binding"/>
    <property type="evidence" value="ECO:0007669"/>
    <property type="project" value="UniProtKB-KW"/>
</dbReference>
<evidence type="ECO:0000256" key="7">
    <source>
        <dbReference type="ARBA" id="ARBA00022840"/>
    </source>
</evidence>
<evidence type="ECO:0000256" key="4">
    <source>
        <dbReference type="ARBA" id="ARBA00022695"/>
    </source>
</evidence>
<dbReference type="CDD" id="cd05403">
    <property type="entry name" value="NT_KNTase_like"/>
    <property type="match status" value="1"/>
</dbReference>
<comment type="cofactor">
    <cofactor evidence="1">
        <name>Mg(2+)</name>
        <dbReference type="ChEBI" id="CHEBI:18420"/>
    </cofactor>
</comment>
<evidence type="ECO:0000256" key="6">
    <source>
        <dbReference type="ARBA" id="ARBA00022741"/>
    </source>
</evidence>
<evidence type="ECO:0000313" key="11">
    <source>
        <dbReference type="EMBL" id="TXB63740.1"/>
    </source>
</evidence>
<proteinExistence type="inferred from homology"/>
<accession>A0A5C6RQ09</accession>
<keyword evidence="6" id="KW-0547">Nucleotide-binding</keyword>
<feature type="domain" description="Polymerase nucleotidyl transferase" evidence="10">
    <location>
        <begin position="14"/>
        <end position="90"/>
    </location>
</feature>
<dbReference type="GO" id="GO:0005524">
    <property type="term" value="F:ATP binding"/>
    <property type="evidence" value="ECO:0007669"/>
    <property type="project" value="UniProtKB-KW"/>
</dbReference>
<protein>
    <submittedName>
        <fullName evidence="11">Nucleotidyltransferase domain-containing protein</fullName>
    </submittedName>
</protein>
<organism evidence="11 12">
    <name type="scientific">Phaeodactylibacter luteus</name>
    <dbReference type="NCBI Taxonomy" id="1564516"/>
    <lineage>
        <taxon>Bacteria</taxon>
        <taxon>Pseudomonadati</taxon>
        <taxon>Bacteroidota</taxon>
        <taxon>Saprospiria</taxon>
        <taxon>Saprospirales</taxon>
        <taxon>Haliscomenobacteraceae</taxon>
        <taxon>Phaeodactylibacter</taxon>
    </lineage>
</organism>
<keyword evidence="2" id="KW-1277">Toxin-antitoxin system</keyword>
<evidence type="ECO:0000256" key="8">
    <source>
        <dbReference type="ARBA" id="ARBA00022842"/>
    </source>
</evidence>
<evidence type="ECO:0000259" key="10">
    <source>
        <dbReference type="Pfam" id="PF01909"/>
    </source>
</evidence>
<keyword evidence="4" id="KW-0548">Nucleotidyltransferase</keyword>
<keyword evidence="12" id="KW-1185">Reference proteome</keyword>
<evidence type="ECO:0000256" key="5">
    <source>
        <dbReference type="ARBA" id="ARBA00022723"/>
    </source>
</evidence>
<reference evidence="11 12" key="1">
    <citation type="submission" date="2019-08" db="EMBL/GenBank/DDBJ databases">
        <title>Genome of Phaeodactylibacter luteus.</title>
        <authorList>
            <person name="Bowman J.P."/>
        </authorList>
    </citation>
    <scope>NUCLEOTIDE SEQUENCE [LARGE SCALE GENOMIC DNA]</scope>
    <source>
        <strain evidence="11 12">KCTC 42180</strain>
    </source>
</reference>
<dbReference type="Gene3D" id="3.30.460.10">
    <property type="entry name" value="Beta Polymerase, domain 2"/>
    <property type="match status" value="1"/>
</dbReference>
<dbReference type="EMBL" id="VOOR01000013">
    <property type="protein sequence ID" value="TXB63740.1"/>
    <property type="molecule type" value="Genomic_DNA"/>
</dbReference>
<evidence type="ECO:0000313" key="12">
    <source>
        <dbReference type="Proteomes" id="UP000321580"/>
    </source>
</evidence>